<evidence type="ECO:0000313" key="1">
    <source>
        <dbReference type="EMBL" id="GBG34925.1"/>
    </source>
</evidence>
<proteinExistence type="predicted"/>
<accession>A0A2R5GWG8</accession>
<sequence>MSSSSSSGDAVAAADENGPAMRAIEAQVEETVSAFMEMNPAADRNAMTWLCRIYFRDADKKGFVYPFDAIWPILGYSTKGNAKRAVTRILEKGGTFGKLCRENDMDVMVYHRGKTNRPTGQGGDRRSENIMLTWSGFSEFCQLSRTPQGDAIRAFTGAMIMGLRQLQKALDSGEVALVRGPNADTESFPEVSLEDAAVVRLESCELTKMLGQKLCLPGKKFDSSFSVVHGTINKMAMGITKAELGDLIQKKLSQFSARDYMTHEQQILARRAMFEACKEPTREAAIARVHTICQNSRNELMLAMHCQPGTVPEKFMTLKRARKTVALIEDRPSPKRSRQLTLL</sequence>
<dbReference type="InParanoid" id="A0A2R5GWG8"/>
<keyword evidence="2" id="KW-1185">Reference proteome</keyword>
<dbReference type="Proteomes" id="UP000241890">
    <property type="component" value="Unassembled WGS sequence"/>
</dbReference>
<gene>
    <name evidence="1" type="ORF">FCC1311_111482</name>
</gene>
<evidence type="ECO:0000313" key="2">
    <source>
        <dbReference type="Proteomes" id="UP000241890"/>
    </source>
</evidence>
<name>A0A2R5GWG8_9STRA</name>
<protein>
    <submittedName>
        <fullName evidence="1">Uncharacterized protein</fullName>
    </submittedName>
</protein>
<dbReference type="EMBL" id="BEYU01000231">
    <property type="protein sequence ID" value="GBG34925.1"/>
    <property type="molecule type" value="Genomic_DNA"/>
</dbReference>
<reference evidence="1 2" key="1">
    <citation type="submission" date="2017-12" db="EMBL/GenBank/DDBJ databases">
        <title>Sequencing, de novo assembly and annotation of complete genome of a new Thraustochytrid species, strain FCC1311.</title>
        <authorList>
            <person name="Sedici K."/>
            <person name="Godart F."/>
            <person name="Aiese Cigliano R."/>
            <person name="Sanseverino W."/>
            <person name="Barakat M."/>
            <person name="Ortet P."/>
            <person name="Marechal E."/>
            <person name="Cagnac O."/>
            <person name="Amato A."/>
        </authorList>
    </citation>
    <scope>NUCLEOTIDE SEQUENCE [LARGE SCALE GENOMIC DNA]</scope>
</reference>
<comment type="caution">
    <text evidence="1">The sequence shown here is derived from an EMBL/GenBank/DDBJ whole genome shotgun (WGS) entry which is preliminary data.</text>
</comment>
<dbReference type="AlphaFoldDB" id="A0A2R5GWG8"/>
<organism evidence="1 2">
    <name type="scientific">Hondaea fermentalgiana</name>
    <dbReference type="NCBI Taxonomy" id="2315210"/>
    <lineage>
        <taxon>Eukaryota</taxon>
        <taxon>Sar</taxon>
        <taxon>Stramenopiles</taxon>
        <taxon>Bigyra</taxon>
        <taxon>Labyrinthulomycetes</taxon>
        <taxon>Thraustochytrida</taxon>
        <taxon>Thraustochytriidae</taxon>
        <taxon>Hondaea</taxon>
    </lineage>
</organism>